<protein>
    <recommendedName>
        <fullName evidence="6">Heat shock protein 70</fullName>
    </recommendedName>
</protein>
<evidence type="ECO:0000313" key="4">
    <source>
        <dbReference type="EMBL" id="KAI3928269.1"/>
    </source>
</evidence>
<organism evidence="4 5">
    <name type="scientific">Papaver atlanticum</name>
    <dbReference type="NCBI Taxonomy" id="357466"/>
    <lineage>
        <taxon>Eukaryota</taxon>
        <taxon>Viridiplantae</taxon>
        <taxon>Streptophyta</taxon>
        <taxon>Embryophyta</taxon>
        <taxon>Tracheophyta</taxon>
        <taxon>Spermatophyta</taxon>
        <taxon>Magnoliopsida</taxon>
        <taxon>Ranunculales</taxon>
        <taxon>Papaveraceae</taxon>
        <taxon>Papaveroideae</taxon>
        <taxon>Papaver</taxon>
    </lineage>
</organism>
<reference evidence="4" key="1">
    <citation type="submission" date="2022-04" db="EMBL/GenBank/DDBJ databases">
        <title>A functionally conserved STORR gene fusion in Papaver species that diverged 16.8 million years ago.</title>
        <authorList>
            <person name="Catania T."/>
        </authorList>
    </citation>
    <scope>NUCLEOTIDE SEQUENCE</scope>
    <source>
        <strain evidence="4">S-188037</strain>
    </source>
</reference>
<sequence length="210" mass="22446">VFSTAADNQTQVGVRVLQGEREMASDNKLLGDFELTGIPPAPRGLPQIEVTFDIDANGIVTVSAKDKQSGKEQQITIKSSGGLSESDIRKMVDEAELHAQKDQERKALIDMKNSADTSLYSMDKSLSEYRDKIPAEVVKEIEDAISDLRQASAGDNVDEIKAKLDIANKAISKIGQNMAGGSGSDSSSSSDGGAKGGEQPPEAEYEEVKK</sequence>
<dbReference type="Pfam" id="PF00012">
    <property type="entry name" value="HSP70"/>
    <property type="match status" value="1"/>
</dbReference>
<dbReference type="AlphaFoldDB" id="A0AAD4SZM1"/>
<feature type="region of interest" description="Disordered" evidence="3">
    <location>
        <begin position="174"/>
        <end position="210"/>
    </location>
</feature>
<gene>
    <name evidence="4" type="ORF">MKW98_023870</name>
</gene>
<dbReference type="FunFam" id="1.20.1270.10:FF:000001">
    <property type="entry name" value="Molecular chaperone DnaK"/>
    <property type="match status" value="1"/>
</dbReference>
<dbReference type="PANTHER" id="PTHR19375">
    <property type="entry name" value="HEAT SHOCK PROTEIN 70KDA"/>
    <property type="match status" value="1"/>
</dbReference>
<accession>A0AAD4SZM1</accession>
<feature type="non-terminal residue" evidence="4">
    <location>
        <position position="1"/>
    </location>
</feature>
<dbReference type="InterPro" id="IPR029047">
    <property type="entry name" value="HSP70_peptide-bd_sf"/>
</dbReference>
<keyword evidence="5" id="KW-1185">Reference proteome</keyword>
<proteinExistence type="predicted"/>
<evidence type="ECO:0008006" key="6">
    <source>
        <dbReference type="Google" id="ProtNLM"/>
    </source>
</evidence>
<dbReference type="SUPFAM" id="SSF100920">
    <property type="entry name" value="Heat shock protein 70kD (HSP70), peptide-binding domain"/>
    <property type="match status" value="1"/>
</dbReference>
<dbReference type="EMBL" id="JAJJMB010007708">
    <property type="protein sequence ID" value="KAI3928269.1"/>
    <property type="molecule type" value="Genomic_DNA"/>
</dbReference>
<dbReference type="Proteomes" id="UP001202328">
    <property type="component" value="Unassembled WGS sequence"/>
</dbReference>
<evidence type="ECO:0000256" key="2">
    <source>
        <dbReference type="ARBA" id="ARBA00022840"/>
    </source>
</evidence>
<dbReference type="GO" id="GO:0140662">
    <property type="term" value="F:ATP-dependent protein folding chaperone"/>
    <property type="evidence" value="ECO:0007669"/>
    <property type="project" value="InterPro"/>
</dbReference>
<name>A0AAD4SZM1_9MAGN</name>
<evidence type="ECO:0000313" key="5">
    <source>
        <dbReference type="Proteomes" id="UP001202328"/>
    </source>
</evidence>
<keyword evidence="2" id="KW-0067">ATP-binding</keyword>
<keyword evidence="1" id="KW-0547">Nucleotide-binding</keyword>
<dbReference type="InterPro" id="IPR013126">
    <property type="entry name" value="Hsp_70_fam"/>
</dbReference>
<evidence type="ECO:0000256" key="1">
    <source>
        <dbReference type="ARBA" id="ARBA00022741"/>
    </source>
</evidence>
<dbReference type="InterPro" id="IPR029048">
    <property type="entry name" value="HSP70_C_sf"/>
</dbReference>
<dbReference type="GO" id="GO:0005524">
    <property type="term" value="F:ATP binding"/>
    <property type="evidence" value="ECO:0007669"/>
    <property type="project" value="UniProtKB-KW"/>
</dbReference>
<dbReference type="Gene3D" id="2.60.34.10">
    <property type="entry name" value="Substrate Binding Domain Of DNAk, Chain A, domain 1"/>
    <property type="match status" value="1"/>
</dbReference>
<evidence type="ECO:0000256" key="3">
    <source>
        <dbReference type="SAM" id="MobiDB-lite"/>
    </source>
</evidence>
<feature type="compositionally biased region" description="Acidic residues" evidence="3">
    <location>
        <begin position="201"/>
        <end position="210"/>
    </location>
</feature>
<comment type="caution">
    <text evidence="4">The sequence shown here is derived from an EMBL/GenBank/DDBJ whole genome shotgun (WGS) entry which is preliminary data.</text>
</comment>
<dbReference type="Gene3D" id="1.20.1270.10">
    <property type="match status" value="1"/>
</dbReference>